<keyword evidence="10" id="KW-1185">Reference proteome</keyword>
<gene>
    <name evidence="9" type="ORF">SAMN05443575_3084</name>
</gene>
<dbReference type="GO" id="GO:0005886">
    <property type="term" value="C:plasma membrane"/>
    <property type="evidence" value="ECO:0007669"/>
    <property type="project" value="UniProtKB-SubCell"/>
</dbReference>
<accession>A0A1M5PH75</accession>
<reference evidence="9 10" key="1">
    <citation type="submission" date="2016-11" db="EMBL/GenBank/DDBJ databases">
        <authorList>
            <person name="Jaros S."/>
            <person name="Januszkiewicz K."/>
            <person name="Wedrychowicz H."/>
        </authorList>
    </citation>
    <scope>NUCLEOTIDE SEQUENCE [LARGE SCALE GENOMIC DNA]</scope>
    <source>
        <strain evidence="9 10">DSM 45627</strain>
    </source>
</reference>
<dbReference type="STRING" id="1206085.SAMN05443575_3084"/>
<evidence type="ECO:0000259" key="8">
    <source>
        <dbReference type="PROSITE" id="PS50893"/>
    </source>
</evidence>
<evidence type="ECO:0000256" key="6">
    <source>
        <dbReference type="ARBA" id="ARBA00022840"/>
    </source>
</evidence>
<dbReference type="Pfam" id="PF08352">
    <property type="entry name" value="oligo_HPY"/>
    <property type="match status" value="1"/>
</dbReference>
<comment type="similarity">
    <text evidence="2">Belongs to the ABC transporter superfamily.</text>
</comment>
<evidence type="ECO:0000256" key="2">
    <source>
        <dbReference type="ARBA" id="ARBA00005417"/>
    </source>
</evidence>
<dbReference type="EMBL" id="FQVU01000004">
    <property type="protein sequence ID" value="SHH01174.1"/>
    <property type="molecule type" value="Genomic_DNA"/>
</dbReference>
<keyword evidence="6 9" id="KW-0067">ATP-binding</keyword>
<keyword evidence="5" id="KW-0547">Nucleotide-binding</keyword>
<dbReference type="SUPFAM" id="SSF52540">
    <property type="entry name" value="P-loop containing nucleoside triphosphate hydrolases"/>
    <property type="match status" value="1"/>
</dbReference>
<dbReference type="Pfam" id="PF00005">
    <property type="entry name" value="ABC_tran"/>
    <property type="match status" value="1"/>
</dbReference>
<evidence type="ECO:0000256" key="5">
    <source>
        <dbReference type="ARBA" id="ARBA00022741"/>
    </source>
</evidence>
<dbReference type="InterPro" id="IPR027417">
    <property type="entry name" value="P-loop_NTPase"/>
</dbReference>
<dbReference type="PROSITE" id="PS50893">
    <property type="entry name" value="ABC_TRANSPORTER_2"/>
    <property type="match status" value="1"/>
</dbReference>
<dbReference type="AlphaFoldDB" id="A0A1M5PH75"/>
<proteinExistence type="inferred from homology"/>
<evidence type="ECO:0000256" key="1">
    <source>
        <dbReference type="ARBA" id="ARBA00004202"/>
    </source>
</evidence>
<dbReference type="PANTHER" id="PTHR43297">
    <property type="entry name" value="OLIGOPEPTIDE TRANSPORT ATP-BINDING PROTEIN APPD"/>
    <property type="match status" value="1"/>
</dbReference>
<evidence type="ECO:0000313" key="9">
    <source>
        <dbReference type="EMBL" id="SHH01174.1"/>
    </source>
</evidence>
<dbReference type="GO" id="GO:0015833">
    <property type="term" value="P:peptide transport"/>
    <property type="evidence" value="ECO:0007669"/>
    <property type="project" value="InterPro"/>
</dbReference>
<keyword evidence="7" id="KW-0472">Membrane</keyword>
<dbReference type="InterPro" id="IPR013563">
    <property type="entry name" value="Oligopep_ABC_C"/>
</dbReference>
<evidence type="ECO:0000256" key="4">
    <source>
        <dbReference type="ARBA" id="ARBA00022475"/>
    </source>
</evidence>
<dbReference type="InterPro" id="IPR003439">
    <property type="entry name" value="ABC_transporter-like_ATP-bd"/>
</dbReference>
<dbReference type="FunFam" id="3.40.50.300:FF:000016">
    <property type="entry name" value="Oligopeptide ABC transporter ATP-binding component"/>
    <property type="match status" value="1"/>
</dbReference>
<feature type="domain" description="ABC transporter" evidence="8">
    <location>
        <begin position="5"/>
        <end position="254"/>
    </location>
</feature>
<sequence>MTSLLEVEDLSVSLPTKRGHRTAVDSVSFALDRGAILGLAGESGSGKTMTAMSVLGLLPHGARTSGSVRLDGTELLTLSQRRLRDVRGRRVALISQDPATSLHPMLTVGTQLTEHMRHHLGLDTQQARERALELLATVRIPDPQRAFAAHPGVFSGGMRQRIAIASALACEPDVLLADEPTTALDVTVQAGILRLLDRLRRERGLAVLVITHDLGVLSAIADEVCVMYGGRIVERGGRAAVLGGPGHPYTRALLDALPHPGVVGAAGPPALRPIPGSPPALGEVPVACAFEPRCSRRVASCSEHRPVLVRTDGATDPHEVACLVTAPAGGHD</sequence>
<comment type="subcellular location">
    <subcellularLocation>
        <location evidence="1">Cell membrane</location>
        <topology evidence="1">Peripheral membrane protein</topology>
    </subcellularLocation>
</comment>
<dbReference type="RefSeq" id="WP_073391551.1">
    <property type="nucleotide sequence ID" value="NZ_FQVU01000004.1"/>
</dbReference>
<dbReference type="NCBIfam" id="TIGR01727">
    <property type="entry name" value="oligo_HPY"/>
    <property type="match status" value="1"/>
</dbReference>
<dbReference type="GO" id="GO:0005524">
    <property type="term" value="F:ATP binding"/>
    <property type="evidence" value="ECO:0007669"/>
    <property type="project" value="UniProtKB-KW"/>
</dbReference>
<dbReference type="Proteomes" id="UP000186132">
    <property type="component" value="Unassembled WGS sequence"/>
</dbReference>
<keyword evidence="4" id="KW-1003">Cell membrane</keyword>
<dbReference type="CDD" id="cd03257">
    <property type="entry name" value="ABC_NikE_OppD_transporters"/>
    <property type="match status" value="1"/>
</dbReference>
<dbReference type="PANTHER" id="PTHR43297:SF2">
    <property type="entry name" value="DIPEPTIDE TRANSPORT ATP-BINDING PROTEIN DPPD"/>
    <property type="match status" value="1"/>
</dbReference>
<dbReference type="InterPro" id="IPR017871">
    <property type="entry name" value="ABC_transporter-like_CS"/>
</dbReference>
<dbReference type="GO" id="GO:0016887">
    <property type="term" value="F:ATP hydrolysis activity"/>
    <property type="evidence" value="ECO:0007669"/>
    <property type="project" value="InterPro"/>
</dbReference>
<protein>
    <submittedName>
        <fullName evidence="9">Peptide/nickel transport system ATP-binding protein</fullName>
    </submittedName>
</protein>
<dbReference type="Gene3D" id="3.40.50.300">
    <property type="entry name" value="P-loop containing nucleotide triphosphate hydrolases"/>
    <property type="match status" value="1"/>
</dbReference>
<dbReference type="OrthoDB" id="3677453at2"/>
<evidence type="ECO:0000256" key="3">
    <source>
        <dbReference type="ARBA" id="ARBA00022448"/>
    </source>
</evidence>
<evidence type="ECO:0000313" key="10">
    <source>
        <dbReference type="Proteomes" id="UP000186132"/>
    </source>
</evidence>
<dbReference type="PROSITE" id="PS00211">
    <property type="entry name" value="ABC_TRANSPORTER_1"/>
    <property type="match status" value="1"/>
</dbReference>
<dbReference type="SMART" id="SM00382">
    <property type="entry name" value="AAA"/>
    <property type="match status" value="1"/>
</dbReference>
<evidence type="ECO:0000256" key="7">
    <source>
        <dbReference type="ARBA" id="ARBA00023136"/>
    </source>
</evidence>
<dbReference type="InterPro" id="IPR003593">
    <property type="entry name" value="AAA+_ATPase"/>
</dbReference>
<dbReference type="InterPro" id="IPR050388">
    <property type="entry name" value="ABC_Ni/Peptide_Import"/>
</dbReference>
<organism evidence="9 10">
    <name type="scientific">Jatrophihabitans endophyticus</name>
    <dbReference type="NCBI Taxonomy" id="1206085"/>
    <lineage>
        <taxon>Bacteria</taxon>
        <taxon>Bacillati</taxon>
        <taxon>Actinomycetota</taxon>
        <taxon>Actinomycetes</taxon>
        <taxon>Jatrophihabitantales</taxon>
        <taxon>Jatrophihabitantaceae</taxon>
        <taxon>Jatrophihabitans</taxon>
    </lineage>
</organism>
<name>A0A1M5PH75_9ACTN</name>
<keyword evidence="3" id="KW-0813">Transport</keyword>